<keyword evidence="6 11" id="KW-0560">Oxidoreductase</keyword>
<evidence type="ECO:0000313" key="11">
    <source>
        <dbReference type="EMBL" id="MCS3922312.1"/>
    </source>
</evidence>
<evidence type="ECO:0000256" key="7">
    <source>
        <dbReference type="ARBA" id="ARBA00047550"/>
    </source>
</evidence>
<dbReference type="NCBIfam" id="TIGR01508">
    <property type="entry name" value="rib_reduct_arch"/>
    <property type="match status" value="1"/>
</dbReference>
<dbReference type="GO" id="GO:0016491">
    <property type="term" value="F:oxidoreductase activity"/>
    <property type="evidence" value="ECO:0007669"/>
    <property type="project" value="UniProtKB-KW"/>
</dbReference>
<keyword evidence="4" id="KW-0686">Riboflavin biosynthesis</keyword>
<comment type="catalytic activity">
    <reaction evidence="8">
        <text>2,5-diamino-6-(1-D-ribitylamino)pyrimidin-4(3H)-one 5'-phosphate + NADP(+) = 2,5-diamino-6-(1-D-ribosylamino)pyrimidin-4(3H)-one 5'-phosphate + NADPH + H(+)</text>
        <dbReference type="Rhea" id="RHEA:27278"/>
        <dbReference type="ChEBI" id="CHEBI:15378"/>
        <dbReference type="ChEBI" id="CHEBI:57783"/>
        <dbReference type="ChEBI" id="CHEBI:58349"/>
        <dbReference type="ChEBI" id="CHEBI:58890"/>
        <dbReference type="ChEBI" id="CHEBI:59545"/>
        <dbReference type="EC" id="1.1.1.302"/>
    </reaction>
</comment>
<keyword evidence="12" id="KW-1185">Reference proteome</keyword>
<keyword evidence="5" id="KW-0521">NADP</keyword>
<comment type="caution">
    <text evidence="11">The sequence shown here is derived from an EMBL/GenBank/DDBJ whole genome shotgun (WGS) entry which is preliminary data.</text>
</comment>
<accession>A0ABT2EWH5</accession>
<gene>
    <name evidence="11" type="ORF">M2325_000997</name>
</gene>
<dbReference type="EC" id="1.1.1.302" evidence="9"/>
<dbReference type="PANTHER" id="PTHR38011:SF7">
    <property type="entry name" value="2,5-DIAMINO-6-RIBOSYLAMINO-4(3H)-PYRIMIDINONE 5'-PHOSPHATE REDUCTASE"/>
    <property type="match status" value="1"/>
</dbReference>
<dbReference type="InterPro" id="IPR050765">
    <property type="entry name" value="Riboflavin_Biosynth_HTPR"/>
</dbReference>
<evidence type="ECO:0000256" key="2">
    <source>
        <dbReference type="ARBA" id="ARBA00009723"/>
    </source>
</evidence>
<organism evidence="11 12">
    <name type="scientific">Methanococcus voltae PS</name>
    <dbReference type="NCBI Taxonomy" id="523842"/>
    <lineage>
        <taxon>Archaea</taxon>
        <taxon>Methanobacteriati</taxon>
        <taxon>Methanobacteriota</taxon>
        <taxon>Methanomada group</taxon>
        <taxon>Methanococci</taxon>
        <taxon>Methanococcales</taxon>
        <taxon>Methanococcaceae</taxon>
        <taxon>Methanococcus</taxon>
    </lineage>
</organism>
<dbReference type="PANTHER" id="PTHR38011">
    <property type="entry name" value="DIHYDROFOLATE REDUCTASE FAMILY PROTEIN (AFU_ORTHOLOGUE AFUA_8G06820)"/>
    <property type="match status" value="1"/>
</dbReference>
<comment type="similarity">
    <text evidence="2">Belongs to the HTP reductase family.</text>
</comment>
<dbReference type="InterPro" id="IPR006401">
    <property type="entry name" value="Rib_reduct_arc"/>
</dbReference>
<dbReference type="EMBL" id="JANUCQ010000002">
    <property type="protein sequence ID" value="MCS3922312.1"/>
    <property type="molecule type" value="Genomic_DNA"/>
</dbReference>
<dbReference type="Proteomes" id="UP001140258">
    <property type="component" value="Unassembled WGS sequence"/>
</dbReference>
<dbReference type="InterPro" id="IPR011549">
    <property type="entry name" value="RibD_C"/>
</dbReference>
<evidence type="ECO:0000256" key="1">
    <source>
        <dbReference type="ARBA" id="ARBA00005104"/>
    </source>
</evidence>
<evidence type="ECO:0000256" key="3">
    <source>
        <dbReference type="ARBA" id="ARBA00011738"/>
    </source>
</evidence>
<evidence type="ECO:0000313" key="12">
    <source>
        <dbReference type="Proteomes" id="UP001140258"/>
    </source>
</evidence>
<dbReference type="InterPro" id="IPR024072">
    <property type="entry name" value="DHFR-like_dom_sf"/>
</dbReference>
<evidence type="ECO:0000256" key="9">
    <source>
        <dbReference type="NCBIfam" id="TIGR01508"/>
    </source>
</evidence>
<evidence type="ECO:0000256" key="5">
    <source>
        <dbReference type="ARBA" id="ARBA00022857"/>
    </source>
</evidence>
<protein>
    <recommendedName>
        <fullName evidence="9">2,5-diamino-6-(ribosylamino)-4(3H)-pyrimidinone 5'-phosphate reductase</fullName>
        <ecNumber evidence="9">1.1.1.302</ecNumber>
    </recommendedName>
</protein>
<comment type="pathway">
    <text evidence="1">Cofactor biosynthesis; riboflavin biosynthesis.</text>
</comment>
<sequence>MKPYVISNVGMTLDGKLSTVENDTRISGENDLKRVHQIRKDVDAIMVGIGTVLKDDPKLTIHKIPLENNKNPVRIVVDSKLRIPLASRVLNEDAKTVIATTAFDNLEESEKNKRTEKIKELESIENVEIVYSGEDKVDLELLMSKLSKMDIKSILLEGGGTLNWGMFEKNLVDEVRVYVAPKIFGGSNAPTYVDGEGFKTLEESVELELIDYYQMDEGIVLEYFVKKDNNQDNVDNNDN</sequence>
<comment type="catalytic activity">
    <reaction evidence="7">
        <text>2,5-diamino-6-(1-D-ribitylamino)pyrimidin-4(3H)-one 5'-phosphate + NAD(+) = 2,5-diamino-6-(1-D-ribosylamino)pyrimidin-4(3H)-one 5'-phosphate + NADH + H(+)</text>
        <dbReference type="Rhea" id="RHEA:27274"/>
        <dbReference type="ChEBI" id="CHEBI:15378"/>
        <dbReference type="ChEBI" id="CHEBI:57540"/>
        <dbReference type="ChEBI" id="CHEBI:57945"/>
        <dbReference type="ChEBI" id="CHEBI:58890"/>
        <dbReference type="ChEBI" id="CHEBI:59545"/>
        <dbReference type="EC" id="1.1.1.302"/>
    </reaction>
</comment>
<dbReference type="InterPro" id="IPR002734">
    <property type="entry name" value="RibDG_C"/>
</dbReference>
<proteinExistence type="inferred from homology"/>
<dbReference type="RefSeq" id="WP_259051698.1">
    <property type="nucleotide sequence ID" value="NZ_JANUCQ010000002.1"/>
</dbReference>
<evidence type="ECO:0000256" key="4">
    <source>
        <dbReference type="ARBA" id="ARBA00022619"/>
    </source>
</evidence>
<dbReference type="NCBIfam" id="TIGR00227">
    <property type="entry name" value="ribD_Cterm"/>
    <property type="match status" value="1"/>
</dbReference>
<evidence type="ECO:0000256" key="8">
    <source>
        <dbReference type="ARBA" id="ARBA00049020"/>
    </source>
</evidence>
<comment type="subunit">
    <text evidence="3">Homodimer.</text>
</comment>
<dbReference type="Gene3D" id="3.40.430.10">
    <property type="entry name" value="Dihydrofolate Reductase, subunit A"/>
    <property type="match status" value="1"/>
</dbReference>
<evidence type="ECO:0000256" key="6">
    <source>
        <dbReference type="ARBA" id="ARBA00023002"/>
    </source>
</evidence>
<evidence type="ECO:0000259" key="10">
    <source>
        <dbReference type="Pfam" id="PF01872"/>
    </source>
</evidence>
<name>A0ABT2EWH5_METVO</name>
<reference evidence="11" key="1">
    <citation type="submission" date="2022-08" db="EMBL/GenBank/DDBJ databases">
        <title>Genomic Encyclopedia of Type Strains, Phase V (KMG-V): Genome sequencing to study the core and pangenomes of soil and plant-associated prokaryotes.</title>
        <authorList>
            <person name="Whitman W."/>
        </authorList>
    </citation>
    <scope>NUCLEOTIDE SEQUENCE</scope>
    <source>
        <strain evidence="11">PS</strain>
    </source>
</reference>
<feature type="domain" description="Bacterial bifunctional deaminase-reductase C-terminal" evidence="10">
    <location>
        <begin position="3"/>
        <end position="221"/>
    </location>
</feature>
<dbReference type="SUPFAM" id="SSF53597">
    <property type="entry name" value="Dihydrofolate reductase-like"/>
    <property type="match status" value="1"/>
</dbReference>
<dbReference type="Pfam" id="PF01872">
    <property type="entry name" value="RibD_C"/>
    <property type="match status" value="1"/>
</dbReference>